<evidence type="ECO:0000256" key="1">
    <source>
        <dbReference type="SAM" id="MobiDB-lite"/>
    </source>
</evidence>
<evidence type="ECO:0000256" key="2">
    <source>
        <dbReference type="SAM" id="SignalP"/>
    </source>
</evidence>
<feature type="compositionally biased region" description="Polar residues" evidence="1">
    <location>
        <begin position="145"/>
        <end position="158"/>
    </location>
</feature>
<dbReference type="AlphaFoldDB" id="A0A6A4JUZ8"/>
<accession>A0A6A4JUZ8</accession>
<sequence>MKRKGMGRIWITLMVFLTLSNAFAQDTPVCPPPVPICRSYEISSCEYALNMIPVYVCRVDIGSILGIIGGGLGYGSRPQMVYQQQYNPTSMFSSYAQPQPQPIFSPPFSRTSQQYRPTNAFITTREAERDPPIVGPPQAGAGPQTGSFASRPQGQNVFQGGARDVSPNPVPQPPTNAQGAGYGQRAYQVSQQPLTPGSQPQSQQSSQNGYPGNAAMISDDQLNK</sequence>
<dbReference type="Proteomes" id="UP000466442">
    <property type="component" value="Linkage Group LG5"/>
</dbReference>
<evidence type="ECO:0000313" key="3">
    <source>
        <dbReference type="EMBL" id="KAF6211192.1"/>
    </source>
</evidence>
<feature type="chain" id="PRO_5043803463" description="VM domain-containing protein" evidence="2">
    <location>
        <begin position="25"/>
        <end position="224"/>
    </location>
</feature>
<gene>
    <name evidence="3" type="ORF">GE061_014307</name>
</gene>
<proteinExistence type="predicted"/>
<feature type="region of interest" description="Disordered" evidence="1">
    <location>
        <begin position="125"/>
        <end position="224"/>
    </location>
</feature>
<comment type="caution">
    <text evidence="3">The sequence shown here is derived from an EMBL/GenBank/DDBJ whole genome shotgun (WGS) entry which is preliminary data.</text>
</comment>
<feature type="compositionally biased region" description="Low complexity" evidence="1">
    <location>
        <begin position="190"/>
        <end position="207"/>
    </location>
</feature>
<protein>
    <recommendedName>
        <fullName evidence="5">VM domain-containing protein</fullName>
    </recommendedName>
</protein>
<feature type="signal peptide" evidence="2">
    <location>
        <begin position="1"/>
        <end position="24"/>
    </location>
</feature>
<reference evidence="3" key="1">
    <citation type="journal article" date="2021" name="Mol. Ecol. Resour.">
        <title>Apolygus lucorum genome provides insights into omnivorousness and mesophyll feeding.</title>
        <authorList>
            <person name="Liu Y."/>
            <person name="Liu H."/>
            <person name="Wang H."/>
            <person name="Huang T."/>
            <person name="Liu B."/>
            <person name="Yang B."/>
            <person name="Yin L."/>
            <person name="Li B."/>
            <person name="Zhang Y."/>
            <person name="Zhang S."/>
            <person name="Jiang F."/>
            <person name="Zhang X."/>
            <person name="Ren Y."/>
            <person name="Wang B."/>
            <person name="Wang S."/>
            <person name="Lu Y."/>
            <person name="Wu K."/>
            <person name="Fan W."/>
            <person name="Wang G."/>
        </authorList>
    </citation>
    <scope>NUCLEOTIDE SEQUENCE</scope>
    <source>
        <strain evidence="3">12Hb</strain>
    </source>
</reference>
<evidence type="ECO:0008006" key="5">
    <source>
        <dbReference type="Google" id="ProtNLM"/>
    </source>
</evidence>
<organism evidence="3 4">
    <name type="scientific">Apolygus lucorum</name>
    <name type="common">Small green plant bug</name>
    <name type="synonym">Lygocoris lucorum</name>
    <dbReference type="NCBI Taxonomy" id="248454"/>
    <lineage>
        <taxon>Eukaryota</taxon>
        <taxon>Metazoa</taxon>
        <taxon>Ecdysozoa</taxon>
        <taxon>Arthropoda</taxon>
        <taxon>Hexapoda</taxon>
        <taxon>Insecta</taxon>
        <taxon>Pterygota</taxon>
        <taxon>Neoptera</taxon>
        <taxon>Paraneoptera</taxon>
        <taxon>Hemiptera</taxon>
        <taxon>Heteroptera</taxon>
        <taxon>Panheteroptera</taxon>
        <taxon>Cimicomorpha</taxon>
        <taxon>Miridae</taxon>
        <taxon>Mirini</taxon>
        <taxon>Apolygus</taxon>
    </lineage>
</organism>
<evidence type="ECO:0000313" key="4">
    <source>
        <dbReference type="Proteomes" id="UP000466442"/>
    </source>
</evidence>
<dbReference type="EMBL" id="WIXP02000005">
    <property type="protein sequence ID" value="KAF6211192.1"/>
    <property type="molecule type" value="Genomic_DNA"/>
</dbReference>
<name>A0A6A4JUZ8_APOLU</name>
<keyword evidence="4" id="KW-1185">Reference proteome</keyword>
<keyword evidence="2" id="KW-0732">Signal</keyword>